<dbReference type="Gene3D" id="3.40.50.720">
    <property type="entry name" value="NAD(P)-binding Rossmann-like Domain"/>
    <property type="match status" value="1"/>
</dbReference>
<evidence type="ECO:0000256" key="3">
    <source>
        <dbReference type="RuleBase" id="RU000363"/>
    </source>
</evidence>
<dbReference type="PANTHER" id="PTHR44169:SF6">
    <property type="entry name" value="NADPH-DEPENDENT 1-ACYLDIHYDROXYACETONE PHOSPHATE REDUCTASE"/>
    <property type="match status" value="1"/>
</dbReference>
<protein>
    <submittedName>
        <fullName evidence="4">Short-chain dehydrogenase</fullName>
    </submittedName>
</protein>
<dbReference type="RefSeq" id="WP_070978822.1">
    <property type="nucleotide sequence ID" value="NZ_CP017707.1"/>
</dbReference>
<dbReference type="PANTHER" id="PTHR44169">
    <property type="entry name" value="NADPH-DEPENDENT 1-ACYLDIHYDROXYACETONE PHOSPHATE REDUCTASE"/>
    <property type="match status" value="1"/>
</dbReference>
<evidence type="ECO:0000256" key="2">
    <source>
        <dbReference type="ARBA" id="ARBA00023002"/>
    </source>
</evidence>
<evidence type="ECO:0000256" key="1">
    <source>
        <dbReference type="ARBA" id="ARBA00006484"/>
    </source>
</evidence>
<dbReference type="CDD" id="cd05374">
    <property type="entry name" value="17beta-HSD-like_SDR_c"/>
    <property type="match status" value="1"/>
</dbReference>
<evidence type="ECO:0000313" key="4">
    <source>
        <dbReference type="EMBL" id="AOZ49242.1"/>
    </source>
</evidence>
<comment type="similarity">
    <text evidence="1 3">Belongs to the short-chain dehydrogenases/reductases (SDR) family.</text>
</comment>
<dbReference type="GO" id="GO:0016491">
    <property type="term" value="F:oxidoreductase activity"/>
    <property type="evidence" value="ECO:0007669"/>
    <property type="project" value="UniProtKB-KW"/>
</dbReference>
<dbReference type="KEGG" id="cvc:BKX93_03990"/>
<dbReference type="EMBL" id="CP017707">
    <property type="protein sequence ID" value="AOZ49242.1"/>
    <property type="molecule type" value="Genomic_DNA"/>
</dbReference>
<dbReference type="STRING" id="1108595.BKX93_03990"/>
<dbReference type="AlphaFoldDB" id="A0A1D9LDA0"/>
<dbReference type="PRINTS" id="PR00080">
    <property type="entry name" value="SDRFAMILY"/>
</dbReference>
<dbReference type="InterPro" id="IPR020904">
    <property type="entry name" value="Sc_DH/Rdtase_CS"/>
</dbReference>
<keyword evidence="2" id="KW-0560">Oxidoreductase</keyword>
<evidence type="ECO:0000313" key="5">
    <source>
        <dbReference type="Proteomes" id="UP000178776"/>
    </source>
</evidence>
<dbReference type="PRINTS" id="PR00081">
    <property type="entry name" value="GDHRDH"/>
</dbReference>
<dbReference type="PROSITE" id="PS00061">
    <property type="entry name" value="ADH_SHORT"/>
    <property type="match status" value="1"/>
</dbReference>
<name>A0A1D9LDA0_9NEIS</name>
<proteinExistence type="inferred from homology"/>
<accession>A0A1D9LDA0</accession>
<sequence length="278" mass="31372">MSESARTILITGCSSGIGYHTAKWFREKGWRVFASCRKQEDVERLRAEGFESLRLDVDDAGSIRTALDEVLARTGGTLDALFNNAGFGQPGAVEDISRQAMREQFETNLFGPWELTNAVMAVMRAQGHGRIVYNSSILGFAAMRWRGAYNASKFAMEGLCDTLRHELHGTDIHVSLVEPGPIESRFRPNALARFLKNVDIDGSVHRDNYQQQLERLKKEGHAAPFTLPASAVAEAVWRAATSRRPRARYRVTFPTKLFWFLRRFLPQRWYDGACRGAT</sequence>
<dbReference type="Pfam" id="PF00106">
    <property type="entry name" value="adh_short"/>
    <property type="match status" value="1"/>
</dbReference>
<gene>
    <name evidence="4" type="ORF">BKX93_03990</name>
</gene>
<reference evidence="4 5" key="1">
    <citation type="submission" date="2016-10" db="EMBL/GenBank/DDBJ databases">
        <title>Chromobacterium muskegensis sp. nov., an insecticidal bacterium isolated from Sphagnum bogs.</title>
        <authorList>
            <person name="Sparks M.E."/>
            <person name="Blackburn M.B."/>
            <person name="Gundersen-Rindal D.E."/>
            <person name="Mitchell A."/>
            <person name="Farrar R."/>
            <person name="Kuhar D."/>
        </authorList>
    </citation>
    <scope>NUCLEOTIDE SEQUENCE [LARGE SCALE GENOMIC DNA]</scope>
    <source>
        <strain evidence="4 5">21-1</strain>
    </source>
</reference>
<dbReference type="SUPFAM" id="SSF51735">
    <property type="entry name" value="NAD(P)-binding Rossmann-fold domains"/>
    <property type="match status" value="1"/>
</dbReference>
<dbReference type="GeneID" id="68840369"/>
<dbReference type="InterPro" id="IPR036291">
    <property type="entry name" value="NAD(P)-bd_dom_sf"/>
</dbReference>
<organism evidence="4 5">
    <name type="scientific">Chromobacterium vaccinii</name>
    <dbReference type="NCBI Taxonomy" id="1108595"/>
    <lineage>
        <taxon>Bacteria</taxon>
        <taxon>Pseudomonadati</taxon>
        <taxon>Pseudomonadota</taxon>
        <taxon>Betaproteobacteria</taxon>
        <taxon>Neisseriales</taxon>
        <taxon>Chromobacteriaceae</taxon>
        <taxon>Chromobacterium</taxon>
    </lineage>
</organism>
<dbReference type="InterPro" id="IPR002347">
    <property type="entry name" value="SDR_fam"/>
</dbReference>
<dbReference type="Proteomes" id="UP000178776">
    <property type="component" value="Chromosome"/>
</dbReference>